<proteinExistence type="predicted"/>
<keyword evidence="1" id="KW-1133">Transmembrane helix</keyword>
<dbReference type="Pfam" id="PF05751">
    <property type="entry name" value="FixH"/>
    <property type="match status" value="1"/>
</dbReference>
<reference evidence="2 3" key="1">
    <citation type="submission" date="2019-10" db="EMBL/GenBank/DDBJ databases">
        <title>Rudanella paleaurantiibacter sp. nov., isolated from sludge.</title>
        <authorList>
            <person name="Xu S.Q."/>
        </authorList>
    </citation>
    <scope>NUCLEOTIDE SEQUENCE [LARGE SCALE GENOMIC DNA]</scope>
    <source>
        <strain evidence="2 3">HX-22-17</strain>
    </source>
</reference>
<dbReference type="InterPro" id="IPR008620">
    <property type="entry name" value="FixH"/>
</dbReference>
<dbReference type="EMBL" id="WELI01000010">
    <property type="protein sequence ID" value="KAB7727682.1"/>
    <property type="molecule type" value="Genomic_DNA"/>
</dbReference>
<evidence type="ECO:0000256" key="1">
    <source>
        <dbReference type="SAM" id="Phobius"/>
    </source>
</evidence>
<name>A0A7J5TWN8_9BACT</name>
<gene>
    <name evidence="2" type="ORF">F5984_21710</name>
</gene>
<evidence type="ECO:0000313" key="3">
    <source>
        <dbReference type="Proteomes" id="UP000488299"/>
    </source>
</evidence>
<accession>A0A7J5TWN8</accession>
<protein>
    <submittedName>
        <fullName evidence="2">Nitrogen fixation protein FixH</fullName>
    </submittedName>
</protein>
<dbReference type="RefSeq" id="WP_152126313.1">
    <property type="nucleotide sequence ID" value="NZ_WELI01000010.1"/>
</dbReference>
<feature type="transmembrane region" description="Helical" evidence="1">
    <location>
        <begin position="6"/>
        <end position="25"/>
    </location>
</feature>
<keyword evidence="1" id="KW-0812">Transmembrane</keyword>
<keyword evidence="3" id="KW-1185">Reference proteome</keyword>
<keyword evidence="1" id="KW-0472">Membrane</keyword>
<dbReference type="AlphaFoldDB" id="A0A7J5TWN8"/>
<evidence type="ECO:0000313" key="2">
    <source>
        <dbReference type="EMBL" id="KAB7727682.1"/>
    </source>
</evidence>
<comment type="caution">
    <text evidence="2">The sequence shown here is derived from an EMBL/GenBank/DDBJ whole genome shotgun (WGS) entry which is preliminary data.</text>
</comment>
<dbReference type="Proteomes" id="UP000488299">
    <property type="component" value="Unassembled WGS sequence"/>
</dbReference>
<organism evidence="2 3">
    <name type="scientific">Rudanella paleaurantiibacter</name>
    <dbReference type="NCBI Taxonomy" id="2614655"/>
    <lineage>
        <taxon>Bacteria</taxon>
        <taxon>Pseudomonadati</taxon>
        <taxon>Bacteroidota</taxon>
        <taxon>Cytophagia</taxon>
        <taxon>Cytophagales</taxon>
        <taxon>Cytophagaceae</taxon>
        <taxon>Rudanella</taxon>
    </lineage>
</organism>
<sequence length="142" mass="16172">MNWGKSIVLTFVLFAGFIGSMVFWMTRQRVDLVRDDYYQDEIKYQQHIDRVVNTARLGAPVSMTYEAARQEVAFTLAAAVQKGEVTFYRPADRRLDVHQTLMAGPAGARTVSTAKLASGFWKVQISWSDGEHDYYAEKELVL</sequence>